<evidence type="ECO:0000259" key="3">
    <source>
        <dbReference type="Pfam" id="PF07699"/>
    </source>
</evidence>
<keyword evidence="1" id="KW-1133">Transmembrane helix</keyword>
<name>A0A7M5X8W3_9CNID</name>
<evidence type="ECO:0000256" key="1">
    <source>
        <dbReference type="SAM" id="Phobius"/>
    </source>
</evidence>
<dbReference type="Gene3D" id="3.40.50.1820">
    <property type="entry name" value="alpha/beta hydrolase"/>
    <property type="match status" value="1"/>
</dbReference>
<feature type="transmembrane region" description="Helical" evidence="1">
    <location>
        <begin position="21"/>
        <end position="39"/>
    </location>
</feature>
<protein>
    <recommendedName>
        <fullName evidence="6">Fungal lipase-like domain-containing protein</fullName>
    </recommendedName>
</protein>
<feature type="domain" description="Fungal lipase-type" evidence="2">
    <location>
        <begin position="393"/>
        <end position="524"/>
    </location>
</feature>
<dbReference type="PANTHER" id="PTHR46967:SF1">
    <property type="entry name" value="KERATIN-ASSOCIATED PROTEIN 16-1-LIKE"/>
    <property type="match status" value="1"/>
</dbReference>
<accession>A0A7M5X8W3</accession>
<dbReference type="SUPFAM" id="SSF57184">
    <property type="entry name" value="Growth factor receptor domain"/>
    <property type="match status" value="1"/>
</dbReference>
<dbReference type="PANTHER" id="PTHR46967">
    <property type="entry name" value="INSULIN-LIKE GROWTH FACTOR BINDING PROTEIN,N-TERMINAL"/>
    <property type="match status" value="1"/>
</dbReference>
<keyword evidence="1" id="KW-0472">Membrane</keyword>
<feature type="domain" description="Tyrosine-protein kinase ephrin type A/B receptor-like" evidence="3">
    <location>
        <begin position="225"/>
        <end position="258"/>
    </location>
</feature>
<dbReference type="Pfam" id="PF07699">
    <property type="entry name" value="Ephrin_rec_like"/>
    <property type="match status" value="2"/>
</dbReference>
<evidence type="ECO:0000259" key="2">
    <source>
        <dbReference type="Pfam" id="PF01764"/>
    </source>
</evidence>
<dbReference type="SUPFAM" id="SSF53474">
    <property type="entry name" value="alpha/beta-Hydrolases"/>
    <property type="match status" value="1"/>
</dbReference>
<dbReference type="Gene3D" id="2.10.50.10">
    <property type="entry name" value="Tumor Necrosis Factor Receptor, subunit A, domain 2"/>
    <property type="match status" value="3"/>
</dbReference>
<organism evidence="4 5">
    <name type="scientific">Clytia hemisphaerica</name>
    <dbReference type="NCBI Taxonomy" id="252671"/>
    <lineage>
        <taxon>Eukaryota</taxon>
        <taxon>Metazoa</taxon>
        <taxon>Cnidaria</taxon>
        <taxon>Hydrozoa</taxon>
        <taxon>Hydroidolina</taxon>
        <taxon>Leptothecata</taxon>
        <taxon>Obeliida</taxon>
        <taxon>Clytiidae</taxon>
        <taxon>Clytia</taxon>
    </lineage>
</organism>
<dbReference type="Proteomes" id="UP000594262">
    <property type="component" value="Unplaced"/>
</dbReference>
<feature type="domain" description="Tyrosine-protein kinase ephrin type A/B receptor-like" evidence="3">
    <location>
        <begin position="178"/>
        <end position="209"/>
    </location>
</feature>
<dbReference type="InterPro" id="IPR002921">
    <property type="entry name" value="Fungal_lipase-type"/>
</dbReference>
<evidence type="ECO:0000313" key="5">
    <source>
        <dbReference type="Proteomes" id="UP000594262"/>
    </source>
</evidence>
<dbReference type="InterPro" id="IPR011641">
    <property type="entry name" value="Tyr-kin_ephrin_A/B_rcpt-like"/>
</dbReference>
<keyword evidence="1" id="KW-0812">Transmembrane</keyword>
<dbReference type="GO" id="GO:0006629">
    <property type="term" value="P:lipid metabolic process"/>
    <property type="evidence" value="ECO:0007669"/>
    <property type="project" value="InterPro"/>
</dbReference>
<reference evidence="4" key="1">
    <citation type="submission" date="2021-01" db="UniProtKB">
        <authorList>
            <consortium name="EnsemblMetazoa"/>
        </authorList>
    </citation>
    <scope>IDENTIFICATION</scope>
</reference>
<evidence type="ECO:0000313" key="4">
    <source>
        <dbReference type="EnsemblMetazoa" id="CLYHEMP019687.2"/>
    </source>
</evidence>
<dbReference type="EnsemblMetazoa" id="CLYHEMT019687.2">
    <property type="protein sequence ID" value="CLYHEMP019687.2"/>
    <property type="gene ID" value="CLYHEMG019687"/>
</dbReference>
<dbReference type="OrthoDB" id="5979449at2759"/>
<dbReference type="Pfam" id="PF01764">
    <property type="entry name" value="Lipase_3"/>
    <property type="match status" value="1"/>
</dbReference>
<dbReference type="InterPro" id="IPR029058">
    <property type="entry name" value="AB_hydrolase_fold"/>
</dbReference>
<dbReference type="CDD" id="cd00519">
    <property type="entry name" value="Lipase_3"/>
    <property type="match status" value="1"/>
</dbReference>
<dbReference type="InterPro" id="IPR009030">
    <property type="entry name" value="Growth_fac_rcpt_cys_sf"/>
</dbReference>
<sequence>FPPKRSKSKIKTKKAKRVNNMRSIIIILLIIFITVYGLYADECSCENPCSPGFRCTRCNDRTGYGSRWCNGELKCQPCSKGRYSNRPNCDKHCMDCEKGYYSDVRGATECKPCPAGHSCDFFNKPIKCRRGYHNPQIANPLGCQPCGKGKYSDQIGALECKTCPVGHWCHSWVNKYATPCYWGQYQDEVGQTTCKICEAGTYTDKRRSTRCTPCGLGQYQPSFIYFGNQRADCKRCGEGTYSDVEGAVKCKTCPKGHYCPKYWVNHPLKCPPRKYQDQPGRVACKWCKPGTYNLKEGASKCELCPAGSKCIHGFPIICHYKYYSPEGSDECLKCPRKHFCPIPSLEPIPESNNRMIKTLIHKAALLSEETYHRKHSEGKTVYGFVEYRYDFIVVAFRGTDTWEDRLTDALVVKKSYSGCGGCQVHTGFLNSYSIVRKPMLEKVDILTRKHPKAKILATGHSLGGAKAALAAYELSMRGYLVDYVTFGSPRPGNVIFANNVNRAVRGMNLRVTFGRDIATVVPPKNSGYSHIGKEIHFTDQSTMHELPGYVDYAYGALRRNSFWDHKMKNGYRWLRDE</sequence>
<dbReference type="SMART" id="SM01411">
    <property type="entry name" value="Ephrin_rec_like"/>
    <property type="match status" value="5"/>
</dbReference>
<evidence type="ECO:0008006" key="6">
    <source>
        <dbReference type="Google" id="ProtNLM"/>
    </source>
</evidence>
<dbReference type="AlphaFoldDB" id="A0A7M5X8W3"/>
<proteinExistence type="predicted"/>
<keyword evidence="5" id="KW-1185">Reference proteome</keyword>